<keyword evidence="1" id="KW-1133">Transmembrane helix</keyword>
<evidence type="ECO:0000313" key="3">
    <source>
        <dbReference type="Proteomes" id="UP001165685"/>
    </source>
</evidence>
<evidence type="ECO:0000256" key="1">
    <source>
        <dbReference type="SAM" id="Phobius"/>
    </source>
</evidence>
<keyword evidence="1" id="KW-0812">Transmembrane</keyword>
<gene>
    <name evidence="2" type="ORF">O4U47_14210</name>
</gene>
<organism evidence="2 3">
    <name type="scientific">Nocardiopsis suaedae</name>
    <dbReference type="NCBI Taxonomy" id="3018444"/>
    <lineage>
        <taxon>Bacteria</taxon>
        <taxon>Bacillati</taxon>
        <taxon>Actinomycetota</taxon>
        <taxon>Actinomycetes</taxon>
        <taxon>Streptosporangiales</taxon>
        <taxon>Nocardiopsidaceae</taxon>
        <taxon>Nocardiopsis</taxon>
    </lineage>
</organism>
<protein>
    <recommendedName>
        <fullName evidence="4">DUF2970 domain-containing protein</fullName>
    </recommendedName>
</protein>
<accession>A0ABT4TLU2</accession>
<evidence type="ECO:0008006" key="4">
    <source>
        <dbReference type="Google" id="ProtNLM"/>
    </source>
</evidence>
<dbReference type="Proteomes" id="UP001165685">
    <property type="component" value="Unassembled WGS sequence"/>
</dbReference>
<comment type="caution">
    <text evidence="2">The sequence shown here is derived from an EMBL/GenBank/DDBJ whole genome shotgun (WGS) entry which is preliminary data.</text>
</comment>
<reference evidence="2" key="1">
    <citation type="submission" date="2023-01" db="EMBL/GenBank/DDBJ databases">
        <title>Draft genome sequence of Nocardiopsis sp. LSu2-4 isolated from halophytes.</title>
        <authorList>
            <person name="Duangmal K."/>
            <person name="Chantavorakit T."/>
        </authorList>
    </citation>
    <scope>NUCLEOTIDE SEQUENCE</scope>
    <source>
        <strain evidence="2">LSu2-4</strain>
    </source>
</reference>
<keyword evidence="1" id="KW-0472">Membrane</keyword>
<keyword evidence="3" id="KW-1185">Reference proteome</keyword>
<proteinExistence type="predicted"/>
<dbReference type="RefSeq" id="WP_270678321.1">
    <property type="nucleotide sequence ID" value="NZ_JAQFWP010000024.1"/>
</dbReference>
<evidence type="ECO:0000313" key="2">
    <source>
        <dbReference type="EMBL" id="MDA2805668.1"/>
    </source>
</evidence>
<name>A0ABT4TLU2_9ACTN</name>
<dbReference type="EMBL" id="JAQFWP010000024">
    <property type="protein sequence ID" value="MDA2805668.1"/>
    <property type="molecule type" value="Genomic_DNA"/>
</dbReference>
<sequence length="81" mass="8640">MNERDGRTNDLLSLLVGATRGRPGSRAGLVRLLIKAVLDRNGGKMNGKTILVIAGIGVLVVLGFLAYRMLMMQMIMGLAGN</sequence>
<feature type="transmembrane region" description="Helical" evidence="1">
    <location>
        <begin position="49"/>
        <end position="67"/>
    </location>
</feature>